<dbReference type="SMART" id="SM00060">
    <property type="entry name" value="FN3"/>
    <property type="match status" value="7"/>
</dbReference>
<evidence type="ECO:0000256" key="2">
    <source>
        <dbReference type="SAM" id="MobiDB-lite"/>
    </source>
</evidence>
<proteinExistence type="predicted"/>
<evidence type="ECO:0000256" key="3">
    <source>
        <dbReference type="SAM" id="SignalP"/>
    </source>
</evidence>
<feature type="domain" description="MAM" evidence="4">
    <location>
        <begin position="309"/>
        <end position="481"/>
    </location>
</feature>
<dbReference type="InterPro" id="IPR013783">
    <property type="entry name" value="Ig-like_fold"/>
</dbReference>
<dbReference type="InterPro" id="IPR045474">
    <property type="entry name" value="GEVED"/>
</dbReference>
<dbReference type="RefSeq" id="WP_345235875.1">
    <property type="nucleotide sequence ID" value="NZ_BAABGZ010000020.1"/>
</dbReference>
<feature type="domain" description="Fibronectin type-III" evidence="5">
    <location>
        <begin position="1011"/>
        <end position="1098"/>
    </location>
</feature>
<dbReference type="PROSITE" id="PS50060">
    <property type="entry name" value="MAM_2"/>
    <property type="match status" value="1"/>
</dbReference>
<organism evidence="6 7">
    <name type="scientific">Hymenobacter saemangeumensis</name>
    <dbReference type="NCBI Taxonomy" id="1084522"/>
    <lineage>
        <taxon>Bacteria</taxon>
        <taxon>Pseudomonadati</taxon>
        <taxon>Bacteroidota</taxon>
        <taxon>Cytophagia</taxon>
        <taxon>Cytophagales</taxon>
        <taxon>Hymenobacteraceae</taxon>
        <taxon>Hymenobacter</taxon>
    </lineage>
</organism>
<feature type="signal peptide" evidence="3">
    <location>
        <begin position="1"/>
        <end position="33"/>
    </location>
</feature>
<dbReference type="Gene3D" id="2.60.120.200">
    <property type="match status" value="1"/>
</dbReference>
<comment type="caution">
    <text evidence="6">The sequence shown here is derived from an EMBL/GenBank/DDBJ whole genome shotgun (WGS) entry which is preliminary data.</text>
</comment>
<keyword evidence="1" id="KW-0677">Repeat</keyword>
<evidence type="ECO:0000313" key="7">
    <source>
        <dbReference type="Proteomes" id="UP001501153"/>
    </source>
</evidence>
<dbReference type="InterPro" id="IPR000998">
    <property type="entry name" value="MAM_dom"/>
</dbReference>
<reference evidence="7" key="1">
    <citation type="journal article" date="2019" name="Int. J. Syst. Evol. Microbiol.">
        <title>The Global Catalogue of Microorganisms (GCM) 10K type strain sequencing project: providing services to taxonomists for standard genome sequencing and annotation.</title>
        <authorList>
            <consortium name="The Broad Institute Genomics Platform"/>
            <consortium name="The Broad Institute Genome Sequencing Center for Infectious Disease"/>
            <person name="Wu L."/>
            <person name="Ma J."/>
        </authorList>
    </citation>
    <scope>NUCLEOTIDE SEQUENCE [LARGE SCALE GENOMIC DNA]</scope>
    <source>
        <strain evidence="7">JCM 17923</strain>
    </source>
</reference>
<feature type="domain" description="Fibronectin type-III" evidence="5">
    <location>
        <begin position="479"/>
        <end position="572"/>
    </location>
</feature>
<evidence type="ECO:0000313" key="6">
    <source>
        <dbReference type="EMBL" id="GAA4356223.1"/>
    </source>
</evidence>
<dbReference type="Pfam" id="PF00041">
    <property type="entry name" value="fn3"/>
    <property type="match status" value="3"/>
</dbReference>
<accession>A0ABP8IDC9</accession>
<feature type="compositionally biased region" description="Polar residues" evidence="2">
    <location>
        <begin position="855"/>
        <end position="868"/>
    </location>
</feature>
<dbReference type="PROSITE" id="PS50853">
    <property type="entry name" value="FN3"/>
    <property type="match status" value="5"/>
</dbReference>
<keyword evidence="7" id="KW-1185">Reference proteome</keyword>
<feature type="region of interest" description="Disordered" evidence="2">
    <location>
        <begin position="855"/>
        <end position="874"/>
    </location>
</feature>
<dbReference type="PANTHER" id="PTHR46708:SF2">
    <property type="entry name" value="FIBRONECTIN TYPE-III DOMAIN-CONTAINING PROTEIN"/>
    <property type="match status" value="1"/>
</dbReference>
<dbReference type="Pfam" id="PF20009">
    <property type="entry name" value="GEVED"/>
    <property type="match status" value="2"/>
</dbReference>
<dbReference type="SUPFAM" id="SSF49265">
    <property type="entry name" value="Fibronectin type III"/>
    <property type="match status" value="4"/>
</dbReference>
<evidence type="ECO:0000259" key="5">
    <source>
        <dbReference type="PROSITE" id="PS50853"/>
    </source>
</evidence>
<feature type="domain" description="Fibronectin type-III" evidence="5">
    <location>
        <begin position="197"/>
        <end position="293"/>
    </location>
</feature>
<dbReference type="InterPro" id="IPR026444">
    <property type="entry name" value="Secre_tail"/>
</dbReference>
<sequence>MLKLYPFRAPALPLLRSCIGLLGLLLWGPAALAQPTSYCTANLGAWCGAGNANINLVAIPGTPLNNPNTTCNTVNGSGYTLWPASGSTTATLLRGLSYPVSVMTPEAGIISVWVDWNQNGLFEASEWTQVTTASTAGQAASATITVPATAVLGPTGLRVRSRLSGNPNAAGDACLTMGSGETEDYIVTIGGAPACAPPTALNVSSIGTTTATLTFSGASNGTAVGYTVQYGPAGFTPGGMGSTSVASTSTSVPVTGLNANTAYQFYVSKDCGGGQLSQLAGPFTFRTACVPPTYASLPVSESFETAWASVCDTRDAPSTFWRTAPFTGNSSWRRDDDGASAGWTSPTVGVYAPTGSQGSRSARFHSYYAAANDVGALDLYVDLSGALNKLLRFDYLNTAGNDSLLVQVSTNGGATFGAPLLRLGLSGTVTQGWQPSNVSITSASATTVIRFLGKVTGTFTSDIGLDNVRLEVLTGIPSCATNLSPANGSTGVQRPVTLTWQNGTGGIATGYDVYFGSSATSLTLVSSNQPGTSYAIATSLAGNTTYYYQVVSRNANGAATGCPVQSFTTNNVFAYCNSNLGAYCGTGNANISGVAITNTTLNNPNTTCNTVNGSGYTLWPAAGNTTAALSPGVSYQVSVTTAEAGIISVWFDWNQNGQFEASEWTQVTTASTANQPASVNIMVPASALPGQTGMRVRSRLSGNPNAAGDACALMGSGETEDYIITVGPPPACAPPINLAVTNVSTTTATLTFSGATNGTAVGYTVQYGPAGFMPGGANSTTVNTSSTTVPVTGLLPNTAYQFYVTKDCGAGQSSFPNGPFSFRTLCLAPVYASLPVIQSFENAWTNGCDTRDIPNTSWRNSPATGNNSWRRDDDGTAGAWVGPALGMYTPAASQGARSARFHTYNVPRGNEGMLDLFVNLGMPGPKRLSFDFINTTGTDSLYVELSDNSGGTYTRLARLGLSGTSGFSSQVVNINSTSATAVLRFRAKGDFGVTDIGLDNLVLESATGCLTPAQLSATTTTTAASLSWLTGGTGTYTVEYGPTGFTPGTGTAVSGLTAPPYALTGLTPGTTYQFYVTLNCAGGNSGTAGPASFTTQIVNDEPCGATVLTLNNTCVPTATTTFGATATSSIPAGTCANFPTTAPLDVWFRFTTAASGPTSTSVRISVNGAPANTVRAYSAASCNGPFAFLACSSAANGTTAAPNLDLTGLMPNTTYYVRVGSYSTTSALGNFTICASPVPNCPDPAGPAAGSLTNSTAQLSWNASPASGSTFTVVYGPTGFNPATGGTTVTGITGNGTTLTGLMANSTYQFYVQQICGGFNGSSTLVGPVSFTTPLTAPSNDEPCGALPLMNGTLNASNVGATTTQAAGITLPACSPSAAPKDVWFIMTPAGSSTTLTLTGNPAGMVRVYSAATCSGPFAMVACQSSGSNNTGFSSPISLMGLTPGQRYYVAVSGFGSSDTNGAFSLAATNLLATRAQAETTALVVYPNPSSSGQLTLRLEAAPAAGQAVLVNALGQQVRALALPAGVLEHTLSTRGLAAGIYTLHVQRGSELLSRKVVIE</sequence>
<dbReference type="InterPro" id="IPR003961">
    <property type="entry name" value="FN3_dom"/>
</dbReference>
<dbReference type="CDD" id="cd00063">
    <property type="entry name" value="FN3"/>
    <property type="match status" value="4"/>
</dbReference>
<evidence type="ECO:0000256" key="1">
    <source>
        <dbReference type="ARBA" id="ARBA00022737"/>
    </source>
</evidence>
<dbReference type="EMBL" id="BAABGZ010000020">
    <property type="protein sequence ID" value="GAA4356223.1"/>
    <property type="molecule type" value="Genomic_DNA"/>
</dbReference>
<dbReference type="Pfam" id="PF18962">
    <property type="entry name" value="Por_Secre_tail"/>
    <property type="match status" value="1"/>
</dbReference>
<dbReference type="SUPFAM" id="SSF49899">
    <property type="entry name" value="Concanavalin A-like lectins/glucanases"/>
    <property type="match status" value="1"/>
</dbReference>
<dbReference type="NCBIfam" id="TIGR04183">
    <property type="entry name" value="Por_Secre_tail"/>
    <property type="match status" value="1"/>
</dbReference>
<gene>
    <name evidence="6" type="ORF">GCM10023185_19810</name>
</gene>
<dbReference type="InterPro" id="IPR050991">
    <property type="entry name" value="ECM_Regulatory_Proteins"/>
</dbReference>
<dbReference type="Gene3D" id="2.60.40.10">
    <property type="entry name" value="Immunoglobulins"/>
    <property type="match status" value="5"/>
</dbReference>
<evidence type="ECO:0000259" key="4">
    <source>
        <dbReference type="PROSITE" id="PS50060"/>
    </source>
</evidence>
<name>A0ABP8IDC9_9BACT</name>
<dbReference type="Proteomes" id="UP001501153">
    <property type="component" value="Unassembled WGS sequence"/>
</dbReference>
<dbReference type="InterPro" id="IPR036116">
    <property type="entry name" value="FN3_sf"/>
</dbReference>
<feature type="chain" id="PRO_5046736424" description="T9SS type A sorting domain-containing protein" evidence="3">
    <location>
        <begin position="34"/>
        <end position="1560"/>
    </location>
</feature>
<feature type="domain" description="Fibronectin type-III" evidence="5">
    <location>
        <begin position="1243"/>
        <end position="1336"/>
    </location>
</feature>
<dbReference type="InterPro" id="IPR013320">
    <property type="entry name" value="ConA-like_dom_sf"/>
</dbReference>
<protein>
    <recommendedName>
        <fullName evidence="8">T9SS type A sorting domain-containing protein</fullName>
    </recommendedName>
</protein>
<dbReference type="PANTHER" id="PTHR46708">
    <property type="entry name" value="TENASCIN"/>
    <property type="match status" value="1"/>
</dbReference>
<keyword evidence="3" id="KW-0732">Signal</keyword>
<feature type="domain" description="Fibronectin type-III" evidence="5">
    <location>
        <begin position="734"/>
        <end position="827"/>
    </location>
</feature>
<evidence type="ECO:0008006" key="8">
    <source>
        <dbReference type="Google" id="ProtNLM"/>
    </source>
</evidence>